<dbReference type="PANTHER" id="PTHR22726">
    <property type="entry name" value="METALLOENDOPEPTIDASE OMA1"/>
    <property type="match status" value="1"/>
</dbReference>
<comment type="cofactor">
    <cofactor evidence="6">
        <name>Zn(2+)</name>
        <dbReference type="ChEBI" id="CHEBI:29105"/>
    </cofactor>
    <text evidence="6">Binds 1 zinc ion per subunit.</text>
</comment>
<dbReference type="InterPro" id="IPR001915">
    <property type="entry name" value="Peptidase_M48"/>
</dbReference>
<dbReference type="GO" id="GO:0046872">
    <property type="term" value="F:metal ion binding"/>
    <property type="evidence" value="ECO:0007669"/>
    <property type="project" value="UniProtKB-KW"/>
</dbReference>
<dbReference type="PROSITE" id="PS51257">
    <property type="entry name" value="PROKAR_LIPOPROTEIN"/>
    <property type="match status" value="1"/>
</dbReference>
<feature type="signal peptide" evidence="7">
    <location>
        <begin position="1"/>
        <end position="18"/>
    </location>
</feature>
<dbReference type="InterPro" id="IPR036034">
    <property type="entry name" value="PDZ_sf"/>
</dbReference>
<evidence type="ECO:0000256" key="2">
    <source>
        <dbReference type="ARBA" id="ARBA00022723"/>
    </source>
</evidence>
<evidence type="ECO:0000256" key="7">
    <source>
        <dbReference type="SAM" id="SignalP"/>
    </source>
</evidence>
<evidence type="ECO:0000256" key="3">
    <source>
        <dbReference type="ARBA" id="ARBA00022801"/>
    </source>
</evidence>
<gene>
    <name evidence="10" type="ORF">GGQ87_001538</name>
</gene>
<evidence type="ECO:0000313" key="10">
    <source>
        <dbReference type="EMBL" id="NJC41280.1"/>
    </source>
</evidence>
<dbReference type="Proteomes" id="UP000587415">
    <property type="component" value="Unassembled WGS sequence"/>
</dbReference>
<sequence length="339" mass="35484">MRRPARLIAAGTLALALAAGGCGHPAPDAGAAGIQDGPAVRLDRLTRLDVRVAEVAWRLARANADLCPVSHQRAGWTLQSASQYGAELRPLAEARFGLNGDLPGVVAAPVGSPASEAGLAPGDLIVAVNGEALSRGEAGAAESYDGLAANSTRLDAALAAGPVTLKVRRDGRERDVALRPVLACAYPTQVEVTGTFRSRADGRHIFISDGMANLAENDDELAFVLAHELAHAVLEHRTQPDVVGVRGGLNWAISMRRGLSLSSEADADRMGLFLLTRAEFDPSRAMEFLTSWATVDEGAGGPQFNAGGIYQSADGRRRALQPVLEDIASRKAAGRPLIP</sequence>
<keyword evidence="7" id="KW-0732">Signal</keyword>
<evidence type="ECO:0000256" key="5">
    <source>
        <dbReference type="ARBA" id="ARBA00023049"/>
    </source>
</evidence>
<keyword evidence="11" id="KW-1185">Reference proteome</keyword>
<dbReference type="EMBL" id="JAATJM010000001">
    <property type="protein sequence ID" value="NJC41280.1"/>
    <property type="molecule type" value="Genomic_DNA"/>
</dbReference>
<dbReference type="GO" id="GO:0016020">
    <property type="term" value="C:membrane"/>
    <property type="evidence" value="ECO:0007669"/>
    <property type="project" value="TreeGrafter"/>
</dbReference>
<dbReference type="InterPro" id="IPR051156">
    <property type="entry name" value="Mito/Outer_Membr_Metalloprot"/>
</dbReference>
<dbReference type="GO" id="GO:0004222">
    <property type="term" value="F:metalloendopeptidase activity"/>
    <property type="evidence" value="ECO:0007669"/>
    <property type="project" value="InterPro"/>
</dbReference>
<keyword evidence="2" id="KW-0479">Metal-binding</keyword>
<evidence type="ECO:0000259" key="9">
    <source>
        <dbReference type="Pfam" id="PF17820"/>
    </source>
</evidence>
<organism evidence="10 11">
    <name type="scientific">Brevundimonas alba</name>
    <dbReference type="NCBI Taxonomy" id="74314"/>
    <lineage>
        <taxon>Bacteria</taxon>
        <taxon>Pseudomonadati</taxon>
        <taxon>Pseudomonadota</taxon>
        <taxon>Alphaproteobacteria</taxon>
        <taxon>Caulobacterales</taxon>
        <taxon>Caulobacteraceae</taxon>
        <taxon>Brevundimonas</taxon>
    </lineage>
</organism>
<proteinExistence type="inferred from homology"/>
<reference evidence="10 11" key="1">
    <citation type="submission" date="2020-03" db="EMBL/GenBank/DDBJ databases">
        <title>Genomic Encyclopedia of Type Strains, Phase IV (KMG-IV): sequencing the most valuable type-strain genomes for metagenomic binning, comparative biology and taxonomic classification.</title>
        <authorList>
            <person name="Goeker M."/>
        </authorList>
    </citation>
    <scope>NUCLEOTIDE SEQUENCE [LARGE SCALE GENOMIC DNA]</scope>
    <source>
        <strain evidence="10 11">DSM 4736</strain>
    </source>
</reference>
<dbReference type="InterPro" id="IPR041489">
    <property type="entry name" value="PDZ_6"/>
</dbReference>
<keyword evidence="4 6" id="KW-0862">Zinc</keyword>
<dbReference type="RefSeq" id="WP_168046247.1">
    <property type="nucleotide sequence ID" value="NZ_JAATJM010000001.1"/>
</dbReference>
<evidence type="ECO:0000256" key="1">
    <source>
        <dbReference type="ARBA" id="ARBA00022670"/>
    </source>
</evidence>
<accession>A0A7X5YJU7</accession>
<keyword evidence="1 6" id="KW-0645">Protease</keyword>
<feature type="domain" description="PDZ" evidence="9">
    <location>
        <begin position="111"/>
        <end position="135"/>
    </location>
</feature>
<dbReference type="GO" id="GO:0051603">
    <property type="term" value="P:proteolysis involved in protein catabolic process"/>
    <property type="evidence" value="ECO:0007669"/>
    <property type="project" value="TreeGrafter"/>
</dbReference>
<keyword evidence="5 6" id="KW-0482">Metalloprotease</keyword>
<keyword evidence="3 6" id="KW-0378">Hydrolase</keyword>
<dbReference type="SUPFAM" id="SSF50156">
    <property type="entry name" value="PDZ domain-like"/>
    <property type="match status" value="1"/>
</dbReference>
<evidence type="ECO:0008006" key="12">
    <source>
        <dbReference type="Google" id="ProtNLM"/>
    </source>
</evidence>
<evidence type="ECO:0000313" key="11">
    <source>
        <dbReference type="Proteomes" id="UP000587415"/>
    </source>
</evidence>
<dbReference type="PANTHER" id="PTHR22726:SF1">
    <property type="entry name" value="METALLOENDOPEPTIDASE OMA1, MITOCHONDRIAL"/>
    <property type="match status" value="1"/>
</dbReference>
<dbReference type="AlphaFoldDB" id="A0A7X5YJU7"/>
<evidence type="ECO:0000256" key="4">
    <source>
        <dbReference type="ARBA" id="ARBA00022833"/>
    </source>
</evidence>
<feature type="chain" id="PRO_5030802921" description="PDZ domain-containing protein" evidence="7">
    <location>
        <begin position="19"/>
        <end position="339"/>
    </location>
</feature>
<protein>
    <recommendedName>
        <fullName evidence="12">PDZ domain-containing protein</fullName>
    </recommendedName>
</protein>
<dbReference type="Gene3D" id="3.30.2010.10">
    <property type="entry name" value="Metalloproteases ('zincins'), catalytic domain"/>
    <property type="match status" value="1"/>
</dbReference>
<name>A0A7X5YJU7_9CAUL</name>
<comment type="caution">
    <text evidence="10">The sequence shown here is derived from an EMBL/GenBank/DDBJ whole genome shotgun (WGS) entry which is preliminary data.</text>
</comment>
<dbReference type="Pfam" id="PF17820">
    <property type="entry name" value="PDZ_6"/>
    <property type="match status" value="1"/>
</dbReference>
<evidence type="ECO:0000256" key="6">
    <source>
        <dbReference type="RuleBase" id="RU003983"/>
    </source>
</evidence>
<comment type="similarity">
    <text evidence="6">Belongs to the peptidase M48 family.</text>
</comment>
<dbReference type="Pfam" id="PF01435">
    <property type="entry name" value="Peptidase_M48"/>
    <property type="match status" value="1"/>
</dbReference>
<evidence type="ECO:0000259" key="8">
    <source>
        <dbReference type="Pfam" id="PF01435"/>
    </source>
</evidence>
<dbReference type="Gene3D" id="2.30.42.10">
    <property type="match status" value="1"/>
</dbReference>
<feature type="domain" description="Peptidase M48" evidence="8">
    <location>
        <begin position="202"/>
        <end position="238"/>
    </location>
</feature>